<feature type="compositionally biased region" description="Basic and acidic residues" evidence="3">
    <location>
        <begin position="389"/>
        <end position="412"/>
    </location>
</feature>
<sequence>MPKPVRRKKKFISKRESTTYQLVSGFVEDDDNETPEEIAARKEEERKYGVFYDDDYNYMKHLRSLNEQATMVNTEKYHVNAEDETRSVTSDLPMFFEMFSTDVKTGESIDPEVLAALDEAPAVTLKEDELDGEAVGGSSDLDSFLDDDFISKAGGILPKPEPLDEMEDEEWSDEEEDECSDGLDDSDFGVSGEDDEDMESENLPEFHQGDSRGTVQDDIAEAQTALILRNFEEGLGFHYSNQVPDLEPEVPTEIDYEHLKYILLQDSRKAEPASWSEVLDDRHARAKVNTSNYLYEDEDEVVWKDAPKPKLKFDCVSILSLNSNTRNRPTDILPPSTKSKKSQNSEASDDQSSMDPANRGLSLRELEQEMRESRRADRADTFRPQGESMDEKRARKKAVKEERKERRQEKKANKLVFSMESEKMKRETASLAKSVKSVKIS</sequence>
<dbReference type="PANTHER" id="PTHR21531:SF0">
    <property type="entry name" value="PROTEIN LTV1 HOMOLOG"/>
    <property type="match status" value="1"/>
</dbReference>
<name>A0AAV3XUB0_9GAST</name>
<feature type="compositionally biased region" description="Basic and acidic residues" evidence="3">
    <location>
        <begin position="362"/>
        <end position="381"/>
    </location>
</feature>
<reference evidence="4 5" key="1">
    <citation type="journal article" date="2021" name="Elife">
        <title>Chloroplast acquisition without the gene transfer in kleptoplastic sea slugs, Plakobranchus ocellatus.</title>
        <authorList>
            <person name="Maeda T."/>
            <person name="Takahashi S."/>
            <person name="Yoshida T."/>
            <person name="Shimamura S."/>
            <person name="Takaki Y."/>
            <person name="Nagai Y."/>
            <person name="Toyoda A."/>
            <person name="Suzuki Y."/>
            <person name="Arimoto A."/>
            <person name="Ishii H."/>
            <person name="Satoh N."/>
            <person name="Nishiyama T."/>
            <person name="Hasebe M."/>
            <person name="Maruyama T."/>
            <person name="Minagawa J."/>
            <person name="Obokata J."/>
            <person name="Shigenobu S."/>
        </authorList>
    </citation>
    <scope>NUCLEOTIDE SEQUENCE [LARGE SCALE GENOMIC DNA]</scope>
</reference>
<feature type="compositionally biased region" description="Polar residues" evidence="3">
    <location>
        <begin position="342"/>
        <end position="355"/>
    </location>
</feature>
<dbReference type="EMBL" id="BLXT01000021">
    <property type="protein sequence ID" value="GFN73660.1"/>
    <property type="molecule type" value="Genomic_DNA"/>
</dbReference>
<protein>
    <recommendedName>
        <fullName evidence="2">Protein LTV1 homolog</fullName>
    </recommendedName>
</protein>
<comment type="caution">
    <text evidence="4">The sequence shown here is derived from an EMBL/GenBank/DDBJ whole genome shotgun (WGS) entry which is preliminary data.</text>
</comment>
<gene>
    <name evidence="4" type="ORF">PoB_000016600</name>
</gene>
<evidence type="ECO:0000256" key="2">
    <source>
        <dbReference type="ARBA" id="ARBA00021561"/>
    </source>
</evidence>
<dbReference type="GO" id="GO:0005829">
    <property type="term" value="C:cytosol"/>
    <property type="evidence" value="ECO:0007669"/>
    <property type="project" value="TreeGrafter"/>
</dbReference>
<evidence type="ECO:0000256" key="3">
    <source>
        <dbReference type="SAM" id="MobiDB-lite"/>
    </source>
</evidence>
<keyword evidence="5" id="KW-1185">Reference proteome</keyword>
<organism evidence="4 5">
    <name type="scientific">Plakobranchus ocellatus</name>
    <dbReference type="NCBI Taxonomy" id="259542"/>
    <lineage>
        <taxon>Eukaryota</taxon>
        <taxon>Metazoa</taxon>
        <taxon>Spiralia</taxon>
        <taxon>Lophotrochozoa</taxon>
        <taxon>Mollusca</taxon>
        <taxon>Gastropoda</taxon>
        <taxon>Heterobranchia</taxon>
        <taxon>Euthyneura</taxon>
        <taxon>Panpulmonata</taxon>
        <taxon>Sacoglossa</taxon>
        <taxon>Placobranchoidea</taxon>
        <taxon>Plakobranchidae</taxon>
        <taxon>Plakobranchus</taxon>
    </lineage>
</organism>
<dbReference type="GO" id="GO:0005634">
    <property type="term" value="C:nucleus"/>
    <property type="evidence" value="ECO:0007669"/>
    <property type="project" value="TreeGrafter"/>
</dbReference>
<dbReference type="GO" id="GO:0042274">
    <property type="term" value="P:ribosomal small subunit biogenesis"/>
    <property type="evidence" value="ECO:0007669"/>
    <property type="project" value="InterPro"/>
</dbReference>
<accession>A0AAV3XUB0</accession>
<dbReference type="Proteomes" id="UP000735302">
    <property type="component" value="Unassembled WGS sequence"/>
</dbReference>
<comment type="similarity">
    <text evidence="1">Belongs to the LTV1 family.</text>
</comment>
<dbReference type="AlphaFoldDB" id="A0AAV3XUB0"/>
<dbReference type="InterPro" id="IPR007307">
    <property type="entry name" value="Ltv1"/>
</dbReference>
<evidence type="ECO:0000313" key="4">
    <source>
        <dbReference type="EMBL" id="GFN73660.1"/>
    </source>
</evidence>
<proteinExistence type="inferred from homology"/>
<evidence type="ECO:0000313" key="5">
    <source>
        <dbReference type="Proteomes" id="UP000735302"/>
    </source>
</evidence>
<dbReference type="GO" id="GO:0000056">
    <property type="term" value="P:ribosomal small subunit export from nucleus"/>
    <property type="evidence" value="ECO:0007669"/>
    <property type="project" value="TreeGrafter"/>
</dbReference>
<dbReference type="GO" id="GO:0030688">
    <property type="term" value="C:preribosome, small subunit precursor"/>
    <property type="evidence" value="ECO:0007669"/>
    <property type="project" value="TreeGrafter"/>
</dbReference>
<dbReference type="Pfam" id="PF04180">
    <property type="entry name" value="LTV"/>
    <property type="match status" value="1"/>
</dbReference>
<feature type="compositionally biased region" description="Acidic residues" evidence="3">
    <location>
        <begin position="163"/>
        <end position="202"/>
    </location>
</feature>
<feature type="region of interest" description="Disordered" evidence="3">
    <location>
        <begin position="324"/>
        <end position="441"/>
    </location>
</feature>
<dbReference type="PANTHER" id="PTHR21531">
    <property type="entry name" value="LOW-TEMPERATURE VIABILITY PROTEIN LTV1-RELATED"/>
    <property type="match status" value="1"/>
</dbReference>
<feature type="region of interest" description="Disordered" evidence="3">
    <location>
        <begin position="154"/>
        <end position="212"/>
    </location>
</feature>
<evidence type="ECO:0000256" key="1">
    <source>
        <dbReference type="ARBA" id="ARBA00009078"/>
    </source>
</evidence>